<dbReference type="InterPro" id="IPR036345">
    <property type="entry name" value="ExoRNase_PH_dom2_sf"/>
</dbReference>
<keyword evidence="8 9" id="KW-0694">RNA-binding</keyword>
<dbReference type="InterPro" id="IPR020568">
    <property type="entry name" value="Ribosomal_Su5_D2-typ_SF"/>
</dbReference>
<comment type="caution">
    <text evidence="12">The sequence shown here is derived from an EMBL/GenBank/DDBJ whole genome shotgun (WGS) entry which is preliminary data.</text>
</comment>
<feature type="binding site" evidence="9">
    <location>
        <position position="482"/>
    </location>
    <ligand>
        <name>Mg(2+)</name>
        <dbReference type="ChEBI" id="CHEBI:18420"/>
    </ligand>
</feature>
<reference evidence="12 13" key="1">
    <citation type="submission" date="2018-08" db="EMBL/GenBank/DDBJ databases">
        <title>The metabolism and importance of syntrophic acetate oxidation coupled to methane or sulfide production in haloalkaline environments.</title>
        <authorList>
            <person name="Timmers P.H.A."/>
            <person name="Vavourakis C.D."/>
            <person name="Sorokin D.Y."/>
            <person name="Sinninghe Damste J.S."/>
            <person name="Muyzer G."/>
            <person name="Stams A.J.M."/>
            <person name="Plugge C.M."/>
        </authorList>
    </citation>
    <scope>NUCLEOTIDE SEQUENCE [LARGE SCALE GENOMIC DNA]</scope>
    <source>
        <strain evidence="12">MSAO_Bac1</strain>
    </source>
</reference>
<dbReference type="Pfam" id="PF00013">
    <property type="entry name" value="KH_1"/>
    <property type="match status" value="1"/>
</dbReference>
<dbReference type="InterPro" id="IPR015848">
    <property type="entry name" value="PNPase_PH_RNA-bd_bac/org-type"/>
</dbReference>
<dbReference type="InterPro" id="IPR036456">
    <property type="entry name" value="PNPase_PH_RNA-bd_sf"/>
</dbReference>
<dbReference type="SUPFAM" id="SSF54791">
    <property type="entry name" value="Eukaryotic type KH-domain (KH-domain type I)"/>
    <property type="match status" value="1"/>
</dbReference>
<dbReference type="Pfam" id="PF00575">
    <property type="entry name" value="S1"/>
    <property type="match status" value="1"/>
</dbReference>
<evidence type="ECO:0000256" key="8">
    <source>
        <dbReference type="ARBA" id="ARBA00022884"/>
    </source>
</evidence>
<dbReference type="CDD" id="cd11364">
    <property type="entry name" value="RNase_PH_PNPase_2"/>
    <property type="match status" value="1"/>
</dbReference>
<dbReference type="FunFam" id="3.30.230.70:FF:000001">
    <property type="entry name" value="Polyribonucleotide nucleotidyltransferase"/>
    <property type="match status" value="1"/>
</dbReference>
<dbReference type="GO" id="GO:0005829">
    <property type="term" value="C:cytosol"/>
    <property type="evidence" value="ECO:0007669"/>
    <property type="project" value="TreeGrafter"/>
</dbReference>
<feature type="binding site" evidence="9">
    <location>
        <position position="488"/>
    </location>
    <ligand>
        <name>Mg(2+)</name>
        <dbReference type="ChEBI" id="CHEBI:18420"/>
    </ligand>
</feature>
<evidence type="ECO:0000313" key="12">
    <source>
        <dbReference type="EMBL" id="RQD75391.1"/>
    </source>
</evidence>
<dbReference type="CDD" id="cd04472">
    <property type="entry name" value="S1_PNPase"/>
    <property type="match status" value="1"/>
</dbReference>
<dbReference type="GO" id="GO:0004654">
    <property type="term" value="F:polyribonucleotide nucleotidyltransferase activity"/>
    <property type="evidence" value="ECO:0007669"/>
    <property type="project" value="UniProtKB-UniRule"/>
</dbReference>
<protein>
    <recommendedName>
        <fullName evidence="9">Polyribonucleotide nucleotidyltransferase</fullName>
        <ecNumber evidence="9">2.7.7.8</ecNumber>
    </recommendedName>
    <alternativeName>
        <fullName evidence="9">Polynucleotide phosphorylase</fullName>
        <shortName evidence="9">PNPase</shortName>
    </alternativeName>
</protein>
<evidence type="ECO:0000256" key="2">
    <source>
        <dbReference type="ARBA" id="ARBA00007404"/>
    </source>
</evidence>
<dbReference type="PROSITE" id="PS50084">
    <property type="entry name" value="KH_TYPE_1"/>
    <property type="match status" value="1"/>
</dbReference>
<comment type="subcellular location">
    <subcellularLocation>
        <location evidence="1 9">Cytoplasm</location>
    </subcellularLocation>
</comment>
<dbReference type="EMBL" id="QZAA01000160">
    <property type="protein sequence ID" value="RQD75391.1"/>
    <property type="molecule type" value="Genomic_DNA"/>
</dbReference>
<evidence type="ECO:0000313" key="13">
    <source>
        <dbReference type="Proteomes" id="UP000285138"/>
    </source>
</evidence>
<evidence type="ECO:0000259" key="11">
    <source>
        <dbReference type="PROSITE" id="PS50126"/>
    </source>
</evidence>
<proteinExistence type="inferred from homology"/>
<evidence type="ECO:0000256" key="4">
    <source>
        <dbReference type="ARBA" id="ARBA00022679"/>
    </source>
</evidence>
<dbReference type="InterPro" id="IPR001247">
    <property type="entry name" value="ExoRNase_PH_dom1"/>
</dbReference>
<dbReference type="NCBIfam" id="TIGR03591">
    <property type="entry name" value="polynuc_phos"/>
    <property type="match status" value="1"/>
</dbReference>
<dbReference type="SUPFAM" id="SSF55666">
    <property type="entry name" value="Ribonuclease PH domain 2-like"/>
    <property type="match status" value="2"/>
</dbReference>
<dbReference type="InterPro" id="IPR012340">
    <property type="entry name" value="NA-bd_OB-fold"/>
</dbReference>
<dbReference type="GO" id="GO:0006396">
    <property type="term" value="P:RNA processing"/>
    <property type="evidence" value="ECO:0007669"/>
    <property type="project" value="InterPro"/>
</dbReference>
<dbReference type="InterPro" id="IPR015847">
    <property type="entry name" value="ExoRNase_PH_dom2"/>
</dbReference>
<keyword evidence="7 9" id="KW-0460">Magnesium</keyword>
<dbReference type="InterPro" id="IPR004088">
    <property type="entry name" value="KH_dom_type_1"/>
</dbReference>
<dbReference type="FunFam" id="3.30.230.70:FF:000002">
    <property type="entry name" value="Polyribonucleotide nucleotidyltransferase"/>
    <property type="match status" value="1"/>
</dbReference>
<comment type="similarity">
    <text evidence="2 9">Belongs to the polyribonucleotide nucleotidyltransferase family.</text>
</comment>
<dbReference type="Gene3D" id="2.40.50.140">
    <property type="entry name" value="Nucleic acid-binding proteins"/>
    <property type="match status" value="1"/>
</dbReference>
<dbReference type="Gene3D" id="3.30.230.70">
    <property type="entry name" value="GHMP Kinase, N-terminal domain"/>
    <property type="match status" value="2"/>
</dbReference>
<dbReference type="HAMAP" id="MF_01595">
    <property type="entry name" value="PNPase"/>
    <property type="match status" value="1"/>
</dbReference>
<keyword evidence="3 9" id="KW-0963">Cytoplasm</keyword>
<dbReference type="SUPFAM" id="SSF54211">
    <property type="entry name" value="Ribosomal protein S5 domain 2-like"/>
    <property type="match status" value="2"/>
</dbReference>
<dbReference type="Pfam" id="PF03726">
    <property type="entry name" value="PNPase"/>
    <property type="match status" value="1"/>
</dbReference>
<dbReference type="GO" id="GO:0000175">
    <property type="term" value="F:3'-5'-RNA exonuclease activity"/>
    <property type="evidence" value="ECO:0007669"/>
    <property type="project" value="TreeGrafter"/>
</dbReference>
<dbReference type="InterPro" id="IPR036612">
    <property type="entry name" value="KH_dom_type_1_sf"/>
</dbReference>
<dbReference type="PIRSF" id="PIRSF005499">
    <property type="entry name" value="PNPase"/>
    <property type="match status" value="1"/>
</dbReference>
<keyword evidence="4 9" id="KW-0808">Transferase</keyword>
<keyword evidence="5 9" id="KW-0548">Nucleotidyltransferase</keyword>
<dbReference type="NCBIfam" id="NF008805">
    <property type="entry name" value="PRK11824.1"/>
    <property type="match status" value="1"/>
</dbReference>
<dbReference type="Gene3D" id="3.30.1370.10">
    <property type="entry name" value="K Homology domain, type 1"/>
    <property type="match status" value="1"/>
</dbReference>
<gene>
    <name evidence="9" type="primary">pnp</name>
    <name evidence="12" type="ORF">D5R97_05935</name>
</gene>
<dbReference type="InterPro" id="IPR012162">
    <property type="entry name" value="PNPase"/>
</dbReference>
<dbReference type="AlphaFoldDB" id="A0A424YE08"/>
<dbReference type="InterPro" id="IPR004087">
    <property type="entry name" value="KH_dom"/>
</dbReference>
<dbReference type="FunFam" id="3.30.1370.10:FF:000001">
    <property type="entry name" value="Polyribonucleotide nucleotidyltransferase"/>
    <property type="match status" value="1"/>
</dbReference>
<dbReference type="SMART" id="SM00322">
    <property type="entry name" value="KH"/>
    <property type="match status" value="1"/>
</dbReference>
<evidence type="ECO:0000256" key="10">
    <source>
        <dbReference type="SAM" id="MobiDB-lite"/>
    </source>
</evidence>
<comment type="catalytic activity">
    <reaction evidence="9">
        <text>RNA(n+1) + phosphate = RNA(n) + a ribonucleoside 5'-diphosphate</text>
        <dbReference type="Rhea" id="RHEA:22096"/>
        <dbReference type="Rhea" id="RHEA-COMP:14527"/>
        <dbReference type="Rhea" id="RHEA-COMP:17342"/>
        <dbReference type="ChEBI" id="CHEBI:43474"/>
        <dbReference type="ChEBI" id="CHEBI:57930"/>
        <dbReference type="ChEBI" id="CHEBI:140395"/>
        <dbReference type="EC" id="2.7.7.8"/>
    </reaction>
</comment>
<evidence type="ECO:0000256" key="3">
    <source>
        <dbReference type="ARBA" id="ARBA00022490"/>
    </source>
</evidence>
<dbReference type="Pfam" id="PF01138">
    <property type="entry name" value="RNase_PH"/>
    <property type="match status" value="2"/>
</dbReference>
<keyword evidence="6 9" id="KW-0479">Metal-binding</keyword>
<accession>A0A424YE08</accession>
<name>A0A424YE08_9FIRM</name>
<comment type="function">
    <text evidence="9">Involved in mRNA degradation. Catalyzes the phosphorolysis of single-stranded polyribonucleotides processively in the 3'- to 5'-direction.</text>
</comment>
<sequence>MENFTMEVAGRPMHFETGQLARQAHGAVVARYGDTTLLVTATVSREPREGADFLPLTVDYEERLYAVGKIPGGFIKREGRPTEKALLACRLTDRPLRPLFPKGFRHSIHIVATVLSVDQDCPPEVVAINGASAALSISKIPFLGPIAAVEVGLVDGEIVVNPDREKSDNSSLHLVVAGTRDAVMMVEAGANEVSEEKVLDAIMMGHEEIKKIIDIQEDMVNKAGITMMDFEETSEDKEMEEAVKRFAATRIEEVLEIKDKTKKEDKVEDIKKEAIEYFEETYPEKEGQIASQIEKYHKEKVRERIIQESIRPDGRKPGEIRPISSQVAFLPRAHGSGLFTRGQTQVLTVCTLGALGDVQILDGLGIEEFKKFMHHYNFPPYSVGESGFMRGPGRREIGHGALAEKAIYPLLPDDEDFPYTIRLVSEVLESNGSTSMGSVCSSSMALMDAGVPIKRNVAGIAMGLVQEEEQAVVLSDIQGVEDFFGDMDFKVAGTREGITALQMDIKVKGLSREVLEKALEEAKKGYLYIMDKMEEAISEPRPEVSPYAPRIFTMQIHPDKIRDVIGPGGKIINKIVEETGVKIDIEPDGKIYIAAVEEEGGNKAREMIERLTADVEPGKEYLGKVTRVEKYGAFVEVLPGKEGLVHISQLARDRVGKTEDVVNVGDEVLVKVLDIDDRGRINLSRKAALKDGREGEDSDNQSSSRGKPLHKSRSRRRERK</sequence>
<dbReference type="GO" id="GO:0003723">
    <property type="term" value="F:RNA binding"/>
    <property type="evidence" value="ECO:0007669"/>
    <property type="project" value="UniProtKB-UniRule"/>
</dbReference>
<dbReference type="SMART" id="SM00316">
    <property type="entry name" value="S1"/>
    <property type="match status" value="1"/>
</dbReference>
<evidence type="ECO:0000256" key="6">
    <source>
        <dbReference type="ARBA" id="ARBA00022723"/>
    </source>
</evidence>
<dbReference type="Proteomes" id="UP000285138">
    <property type="component" value="Unassembled WGS sequence"/>
</dbReference>
<evidence type="ECO:0000256" key="5">
    <source>
        <dbReference type="ARBA" id="ARBA00022695"/>
    </source>
</evidence>
<dbReference type="GO" id="GO:0000287">
    <property type="term" value="F:magnesium ion binding"/>
    <property type="evidence" value="ECO:0007669"/>
    <property type="project" value="UniProtKB-UniRule"/>
</dbReference>
<dbReference type="CDD" id="cd02393">
    <property type="entry name" value="KH-I_PNPase"/>
    <property type="match status" value="1"/>
</dbReference>
<dbReference type="CDD" id="cd11363">
    <property type="entry name" value="RNase_PH_PNPase_1"/>
    <property type="match status" value="1"/>
</dbReference>
<dbReference type="PANTHER" id="PTHR11252">
    <property type="entry name" value="POLYRIBONUCLEOTIDE NUCLEOTIDYLTRANSFERASE"/>
    <property type="match status" value="1"/>
</dbReference>
<dbReference type="SUPFAM" id="SSF46915">
    <property type="entry name" value="Polynucleotide phosphorylase/guanosine pentaphosphate synthase (PNPase/GPSI), domain 3"/>
    <property type="match status" value="1"/>
</dbReference>
<dbReference type="Pfam" id="PF03725">
    <property type="entry name" value="RNase_PH_C"/>
    <property type="match status" value="1"/>
</dbReference>
<dbReference type="PANTHER" id="PTHR11252:SF0">
    <property type="entry name" value="POLYRIBONUCLEOTIDE NUCLEOTIDYLTRANSFERASE 1, MITOCHONDRIAL"/>
    <property type="match status" value="1"/>
</dbReference>
<dbReference type="InterPro" id="IPR003029">
    <property type="entry name" value="S1_domain"/>
</dbReference>
<dbReference type="PROSITE" id="PS50126">
    <property type="entry name" value="S1"/>
    <property type="match status" value="1"/>
</dbReference>
<dbReference type="FunFam" id="2.40.50.140:FF:000023">
    <property type="entry name" value="Polyribonucleotide nucleotidyltransferase"/>
    <property type="match status" value="1"/>
</dbReference>
<dbReference type="SUPFAM" id="SSF50249">
    <property type="entry name" value="Nucleic acid-binding proteins"/>
    <property type="match status" value="1"/>
</dbReference>
<dbReference type="InterPro" id="IPR027408">
    <property type="entry name" value="PNPase/RNase_PH_dom_sf"/>
</dbReference>
<evidence type="ECO:0000256" key="1">
    <source>
        <dbReference type="ARBA" id="ARBA00004496"/>
    </source>
</evidence>
<evidence type="ECO:0000256" key="9">
    <source>
        <dbReference type="HAMAP-Rule" id="MF_01595"/>
    </source>
</evidence>
<organism evidence="12 13">
    <name type="scientific">Candidatus Syntrophonatronum acetioxidans</name>
    <dbReference type="NCBI Taxonomy" id="1795816"/>
    <lineage>
        <taxon>Bacteria</taxon>
        <taxon>Bacillati</taxon>
        <taxon>Bacillota</taxon>
        <taxon>Clostridia</taxon>
        <taxon>Eubacteriales</taxon>
        <taxon>Syntrophomonadaceae</taxon>
        <taxon>Candidatus Syntrophonatronum</taxon>
    </lineage>
</organism>
<feature type="region of interest" description="Disordered" evidence="10">
    <location>
        <begin position="686"/>
        <end position="720"/>
    </location>
</feature>
<feature type="compositionally biased region" description="Basic residues" evidence="10">
    <location>
        <begin position="707"/>
        <end position="720"/>
    </location>
</feature>
<comment type="cofactor">
    <cofactor evidence="9">
        <name>Mg(2+)</name>
        <dbReference type="ChEBI" id="CHEBI:18420"/>
    </cofactor>
</comment>
<dbReference type="EC" id="2.7.7.8" evidence="9"/>
<dbReference type="GO" id="GO:0006402">
    <property type="term" value="P:mRNA catabolic process"/>
    <property type="evidence" value="ECO:0007669"/>
    <property type="project" value="UniProtKB-UniRule"/>
</dbReference>
<evidence type="ECO:0000256" key="7">
    <source>
        <dbReference type="ARBA" id="ARBA00022842"/>
    </source>
</evidence>
<feature type="domain" description="S1 motif" evidence="11">
    <location>
        <begin position="618"/>
        <end position="686"/>
    </location>
</feature>